<accession>A0A191WCD5</accession>
<feature type="transmembrane region" description="Helical" evidence="7">
    <location>
        <begin position="241"/>
        <end position="269"/>
    </location>
</feature>
<dbReference type="PANTHER" id="PTHR42770:SF13">
    <property type="entry name" value="L-METHIONINE_BRANCHED-CHAIN AMINO ACID EXPORTER YJEH"/>
    <property type="match status" value="1"/>
</dbReference>
<name>A0A191WCD5_9MICO</name>
<gene>
    <name evidence="8" type="ORF">ATC03_03390</name>
</gene>
<dbReference type="Gene3D" id="1.20.1740.10">
    <property type="entry name" value="Amino acid/polyamine transporter I"/>
    <property type="match status" value="1"/>
</dbReference>
<evidence type="ECO:0000256" key="2">
    <source>
        <dbReference type="ARBA" id="ARBA00022475"/>
    </source>
</evidence>
<keyword evidence="5 7" id="KW-0472">Membrane</keyword>
<sequence>MPQTERVSTKPIAAASVITAGDASQIGEHHGSLGLVQGTALYIASVLGTGILVLPGLAAAAAGPASVVAVAVVLVLSIPLAGTFAALASRYPDAGGVASYVRRALGDTAARMAGYWFYFGVCIGAPVLAVLGGEYVVAVLGIDRSAVPIIGFAVFIPPFVVNWFGVRVAGWVQFVLTGLLVAVVVGVVAVTFPAAEASNFTPFLPNGWGGVGVAISLFVWAFAGWEVGTHIAGEFKNPRKIIPLATGIAVVVVGAGYLALQFVTVAVLGDRAGDGQVPLLDLVEATAPGIGPVLVAIVAAIVTLGVMNAYLPAFGKLGAALGRDGDLPRFFAKGAADGQVPRRSLALTGVIILIYFGLMLLNDLDLTGFILIHTSNMVAIYAAGMLAATLLLKRWSFGWWLAVVATVMTAGLLVLAWQNLFVPLLLAVAAVVVTIVRRLRGRRTDVGPAASGTHAASATHAASGTTVDPEASVVAATAADTTEEHPA</sequence>
<feature type="transmembrane region" description="Helical" evidence="7">
    <location>
        <begin position="207"/>
        <end position="229"/>
    </location>
</feature>
<evidence type="ECO:0000313" key="9">
    <source>
        <dbReference type="Proteomes" id="UP000078437"/>
    </source>
</evidence>
<dbReference type="STRING" id="453304.ATC03_03390"/>
<dbReference type="Pfam" id="PF13520">
    <property type="entry name" value="AA_permease_2"/>
    <property type="match status" value="1"/>
</dbReference>
<reference evidence="9" key="2">
    <citation type="submission" date="2016-01" db="EMBL/GenBank/DDBJ databases">
        <title>Complete genome sequence of Agromyces aureus AR33T and comparison with related organisms.</title>
        <authorList>
            <person name="Corretto E."/>
            <person name="Antonielli L."/>
            <person name="Sessitsch A."/>
            <person name="Brader G."/>
        </authorList>
    </citation>
    <scope>NUCLEOTIDE SEQUENCE [LARGE SCALE GENOMIC DNA]</scope>
    <source>
        <strain evidence="9">AR33</strain>
    </source>
</reference>
<keyword evidence="4 7" id="KW-1133">Transmembrane helix</keyword>
<dbReference type="InterPro" id="IPR050367">
    <property type="entry name" value="APC_superfamily"/>
</dbReference>
<evidence type="ECO:0000256" key="7">
    <source>
        <dbReference type="SAM" id="Phobius"/>
    </source>
</evidence>
<keyword evidence="3 7" id="KW-0812">Transmembrane</keyword>
<feature type="compositionally biased region" description="Low complexity" evidence="6">
    <location>
        <begin position="449"/>
        <end position="469"/>
    </location>
</feature>
<dbReference type="PIRSF" id="PIRSF006060">
    <property type="entry name" value="AA_transporter"/>
    <property type="match status" value="1"/>
</dbReference>
<evidence type="ECO:0000256" key="1">
    <source>
        <dbReference type="ARBA" id="ARBA00004651"/>
    </source>
</evidence>
<dbReference type="GO" id="GO:0022857">
    <property type="term" value="F:transmembrane transporter activity"/>
    <property type="evidence" value="ECO:0007669"/>
    <property type="project" value="InterPro"/>
</dbReference>
<feature type="region of interest" description="Disordered" evidence="6">
    <location>
        <begin position="445"/>
        <end position="469"/>
    </location>
</feature>
<dbReference type="Proteomes" id="UP000078437">
    <property type="component" value="Chromosome"/>
</dbReference>
<keyword evidence="9" id="KW-1185">Reference proteome</keyword>
<feature type="transmembrane region" description="Helical" evidence="7">
    <location>
        <begin position="368"/>
        <end position="390"/>
    </location>
</feature>
<protein>
    <submittedName>
        <fullName evidence="8">Amino acid permease-associated protein</fullName>
    </submittedName>
</protein>
<feature type="transmembrane region" description="Helical" evidence="7">
    <location>
        <begin position="112"/>
        <end position="133"/>
    </location>
</feature>
<feature type="transmembrane region" description="Helical" evidence="7">
    <location>
        <begin position="145"/>
        <end position="164"/>
    </location>
</feature>
<evidence type="ECO:0000313" key="8">
    <source>
        <dbReference type="EMBL" id="ANJ25925.1"/>
    </source>
</evidence>
<dbReference type="AlphaFoldDB" id="A0A191WCD5"/>
<dbReference type="EMBL" id="CP013979">
    <property type="protein sequence ID" value="ANJ25925.1"/>
    <property type="molecule type" value="Genomic_DNA"/>
</dbReference>
<evidence type="ECO:0000256" key="6">
    <source>
        <dbReference type="SAM" id="MobiDB-lite"/>
    </source>
</evidence>
<feature type="transmembrane region" description="Helical" evidence="7">
    <location>
        <begin position="289"/>
        <end position="311"/>
    </location>
</feature>
<dbReference type="KEGG" id="agy:ATC03_03390"/>
<feature type="transmembrane region" description="Helical" evidence="7">
    <location>
        <begin position="171"/>
        <end position="195"/>
    </location>
</feature>
<proteinExistence type="predicted"/>
<evidence type="ECO:0000256" key="4">
    <source>
        <dbReference type="ARBA" id="ARBA00022989"/>
    </source>
</evidence>
<feature type="transmembrane region" description="Helical" evidence="7">
    <location>
        <begin position="345"/>
        <end position="362"/>
    </location>
</feature>
<evidence type="ECO:0000256" key="5">
    <source>
        <dbReference type="ARBA" id="ARBA00023136"/>
    </source>
</evidence>
<feature type="transmembrane region" description="Helical" evidence="7">
    <location>
        <begin position="40"/>
        <end position="61"/>
    </location>
</feature>
<organism evidence="8 9">
    <name type="scientific">Agromyces aureus</name>
    <dbReference type="NCBI Taxonomy" id="453304"/>
    <lineage>
        <taxon>Bacteria</taxon>
        <taxon>Bacillati</taxon>
        <taxon>Actinomycetota</taxon>
        <taxon>Actinomycetes</taxon>
        <taxon>Micrococcales</taxon>
        <taxon>Microbacteriaceae</taxon>
        <taxon>Agromyces</taxon>
    </lineage>
</organism>
<dbReference type="InterPro" id="IPR002293">
    <property type="entry name" value="AA/rel_permease1"/>
</dbReference>
<comment type="subcellular location">
    <subcellularLocation>
        <location evidence="1">Cell membrane</location>
        <topology evidence="1">Multi-pass membrane protein</topology>
    </subcellularLocation>
</comment>
<dbReference type="GO" id="GO:0005886">
    <property type="term" value="C:plasma membrane"/>
    <property type="evidence" value="ECO:0007669"/>
    <property type="project" value="UniProtKB-SubCell"/>
</dbReference>
<keyword evidence="2" id="KW-1003">Cell membrane</keyword>
<dbReference type="OrthoDB" id="9117841at2"/>
<feature type="transmembrane region" description="Helical" evidence="7">
    <location>
        <begin position="67"/>
        <end position="91"/>
    </location>
</feature>
<evidence type="ECO:0000256" key="3">
    <source>
        <dbReference type="ARBA" id="ARBA00022692"/>
    </source>
</evidence>
<dbReference type="PANTHER" id="PTHR42770">
    <property type="entry name" value="AMINO ACID TRANSPORTER-RELATED"/>
    <property type="match status" value="1"/>
</dbReference>
<feature type="transmembrane region" description="Helical" evidence="7">
    <location>
        <begin position="397"/>
        <end position="414"/>
    </location>
</feature>
<reference evidence="8 9" key="1">
    <citation type="journal article" date="2016" name="Int. J. Syst. Evol. Microbiol.">
        <title>Agromyces aureus sp. nov., isolated from the rhizosphere of Salix caprea L. grown in a heavy-metal-contaminated soil.</title>
        <authorList>
            <person name="Corretto E."/>
            <person name="Antonielli L."/>
            <person name="Sessitsch A."/>
            <person name="Compant S."/>
            <person name="Gorfer M."/>
            <person name="Kuffner M."/>
            <person name="Brader G."/>
        </authorList>
    </citation>
    <scope>NUCLEOTIDE SEQUENCE [LARGE SCALE GENOMIC DNA]</scope>
    <source>
        <strain evidence="8 9">AR33</strain>
    </source>
</reference>
<feature type="transmembrane region" description="Helical" evidence="7">
    <location>
        <begin position="420"/>
        <end position="436"/>
    </location>
</feature>